<dbReference type="PROSITE" id="PS50836">
    <property type="entry name" value="DOMON"/>
    <property type="match status" value="1"/>
</dbReference>
<dbReference type="AlphaFoldDB" id="A0AAU9JZ20"/>
<keyword evidence="5" id="KW-1185">Reference proteome</keyword>
<gene>
    <name evidence="4" type="ORF">BSTOLATCC_MIC55527</name>
</gene>
<evidence type="ECO:0000313" key="4">
    <source>
        <dbReference type="EMBL" id="CAG9332071.1"/>
    </source>
</evidence>
<dbReference type="EMBL" id="CAJZBQ010000054">
    <property type="protein sequence ID" value="CAG9332071.1"/>
    <property type="molecule type" value="Genomic_DNA"/>
</dbReference>
<feature type="region of interest" description="Disordered" evidence="1">
    <location>
        <begin position="175"/>
        <end position="224"/>
    </location>
</feature>
<dbReference type="Proteomes" id="UP001162131">
    <property type="component" value="Unassembled WGS sequence"/>
</dbReference>
<accession>A0AAU9JZ20</accession>
<evidence type="ECO:0000256" key="2">
    <source>
        <dbReference type="SAM" id="SignalP"/>
    </source>
</evidence>
<evidence type="ECO:0000259" key="3">
    <source>
        <dbReference type="PROSITE" id="PS50836"/>
    </source>
</evidence>
<dbReference type="InterPro" id="IPR005018">
    <property type="entry name" value="DOMON_domain"/>
</dbReference>
<sequence length="261" mass="26431">MAKSKKQVLLLFLLISLASAYTTKTISSSVVLGWYFPTTATITFYLSVPTSNLSSKSWGYYGLGFKTSGSSSKMSGADCVIAVLSKGTVDSVACTGNNYTPEDSFSLSGITSFVNGTNTVYQWTRDLSGGTNHMTLAGGTSYKVIWCYGQYSGDYIQHSKDGSISLTLTYDAEAPGSSNSGGSSSGGSSSGGSSSGGSSSGGSSSGGSSSGGSSSGGSSDSTTNSTWVTLTGSTNLTPDGTLSSAYSLSLASILAIYLAIY</sequence>
<feature type="compositionally biased region" description="Gly residues" evidence="1">
    <location>
        <begin position="183"/>
        <end position="215"/>
    </location>
</feature>
<evidence type="ECO:0000256" key="1">
    <source>
        <dbReference type="SAM" id="MobiDB-lite"/>
    </source>
</evidence>
<organism evidence="4 5">
    <name type="scientific">Blepharisma stoltei</name>
    <dbReference type="NCBI Taxonomy" id="1481888"/>
    <lineage>
        <taxon>Eukaryota</taxon>
        <taxon>Sar</taxon>
        <taxon>Alveolata</taxon>
        <taxon>Ciliophora</taxon>
        <taxon>Postciliodesmatophora</taxon>
        <taxon>Heterotrichea</taxon>
        <taxon>Heterotrichida</taxon>
        <taxon>Blepharismidae</taxon>
        <taxon>Blepharisma</taxon>
    </lineage>
</organism>
<feature type="chain" id="PRO_5043751038" description="DOMON domain-containing protein" evidence="2">
    <location>
        <begin position="21"/>
        <end position="261"/>
    </location>
</feature>
<reference evidence="4" key="1">
    <citation type="submission" date="2021-09" db="EMBL/GenBank/DDBJ databases">
        <authorList>
            <consortium name="AG Swart"/>
            <person name="Singh M."/>
            <person name="Singh A."/>
            <person name="Seah K."/>
            <person name="Emmerich C."/>
        </authorList>
    </citation>
    <scope>NUCLEOTIDE SEQUENCE</scope>
    <source>
        <strain evidence="4">ATCC30299</strain>
    </source>
</reference>
<comment type="caution">
    <text evidence="4">The sequence shown here is derived from an EMBL/GenBank/DDBJ whole genome shotgun (WGS) entry which is preliminary data.</text>
</comment>
<evidence type="ECO:0000313" key="5">
    <source>
        <dbReference type="Proteomes" id="UP001162131"/>
    </source>
</evidence>
<feature type="domain" description="DOMON" evidence="3">
    <location>
        <begin position="28"/>
        <end position="149"/>
    </location>
</feature>
<protein>
    <recommendedName>
        <fullName evidence="3">DOMON domain-containing protein</fullName>
    </recommendedName>
</protein>
<keyword evidence="2" id="KW-0732">Signal</keyword>
<proteinExistence type="predicted"/>
<name>A0AAU9JZ20_9CILI</name>
<feature type="signal peptide" evidence="2">
    <location>
        <begin position="1"/>
        <end position="20"/>
    </location>
</feature>